<dbReference type="EMBL" id="SRLO01011565">
    <property type="protein sequence ID" value="TNN25825.1"/>
    <property type="molecule type" value="Genomic_DNA"/>
</dbReference>
<feature type="region of interest" description="Disordered" evidence="1">
    <location>
        <begin position="1"/>
        <end position="80"/>
    </location>
</feature>
<evidence type="ECO:0000313" key="2">
    <source>
        <dbReference type="EMBL" id="TNN25825.1"/>
    </source>
</evidence>
<dbReference type="AlphaFoldDB" id="A0A4Z2EAP5"/>
<evidence type="ECO:0000313" key="3">
    <source>
        <dbReference type="Proteomes" id="UP000314294"/>
    </source>
</evidence>
<comment type="caution">
    <text evidence="2">The sequence shown here is derived from an EMBL/GenBank/DDBJ whole genome shotgun (WGS) entry which is preliminary data.</text>
</comment>
<reference evidence="2 3" key="1">
    <citation type="submission" date="2019-03" db="EMBL/GenBank/DDBJ databases">
        <title>First draft genome of Liparis tanakae, snailfish: a comprehensive survey of snailfish specific genes.</title>
        <authorList>
            <person name="Kim W."/>
            <person name="Song I."/>
            <person name="Jeong J.-H."/>
            <person name="Kim D."/>
            <person name="Kim S."/>
            <person name="Ryu S."/>
            <person name="Song J.Y."/>
            <person name="Lee S.K."/>
        </authorList>
    </citation>
    <scope>NUCLEOTIDE SEQUENCE [LARGE SCALE GENOMIC DNA]</scope>
    <source>
        <tissue evidence="2">Muscle</tissue>
    </source>
</reference>
<feature type="compositionally biased region" description="Polar residues" evidence="1">
    <location>
        <begin position="68"/>
        <end position="80"/>
    </location>
</feature>
<dbReference type="Proteomes" id="UP000314294">
    <property type="component" value="Unassembled WGS sequence"/>
</dbReference>
<protein>
    <submittedName>
        <fullName evidence="2">Uncharacterized protein</fullName>
    </submittedName>
</protein>
<sequence>MERDSPTARQPAAATTTTTTEPGAMQQQQEEEEEQQQRERKSSSCTPAGSGASGVFGRKWRRVLRTRPSGNSLNRLQSHQQTEGWAATVWVYTGRYRYYNIMGANQ</sequence>
<proteinExistence type="predicted"/>
<organism evidence="2 3">
    <name type="scientific">Liparis tanakae</name>
    <name type="common">Tanaka's snailfish</name>
    <dbReference type="NCBI Taxonomy" id="230148"/>
    <lineage>
        <taxon>Eukaryota</taxon>
        <taxon>Metazoa</taxon>
        <taxon>Chordata</taxon>
        <taxon>Craniata</taxon>
        <taxon>Vertebrata</taxon>
        <taxon>Euteleostomi</taxon>
        <taxon>Actinopterygii</taxon>
        <taxon>Neopterygii</taxon>
        <taxon>Teleostei</taxon>
        <taxon>Neoteleostei</taxon>
        <taxon>Acanthomorphata</taxon>
        <taxon>Eupercaria</taxon>
        <taxon>Perciformes</taxon>
        <taxon>Cottioidei</taxon>
        <taxon>Cottales</taxon>
        <taxon>Liparidae</taxon>
        <taxon>Liparis</taxon>
    </lineage>
</organism>
<evidence type="ECO:0000256" key="1">
    <source>
        <dbReference type="SAM" id="MobiDB-lite"/>
    </source>
</evidence>
<keyword evidence="3" id="KW-1185">Reference proteome</keyword>
<gene>
    <name evidence="2" type="ORF">EYF80_064043</name>
</gene>
<name>A0A4Z2EAP5_9TELE</name>
<accession>A0A4Z2EAP5</accession>